<evidence type="ECO:0000313" key="3">
    <source>
        <dbReference type="Proteomes" id="UP000186905"/>
    </source>
</evidence>
<organism evidence="2 3">
    <name type="scientific">Photobacterium proteolyticum</name>
    <dbReference type="NCBI Taxonomy" id="1903952"/>
    <lineage>
        <taxon>Bacteria</taxon>
        <taxon>Pseudomonadati</taxon>
        <taxon>Pseudomonadota</taxon>
        <taxon>Gammaproteobacteria</taxon>
        <taxon>Vibrionales</taxon>
        <taxon>Vibrionaceae</taxon>
        <taxon>Photobacterium</taxon>
    </lineage>
</organism>
<feature type="coiled-coil region" evidence="1">
    <location>
        <begin position="13"/>
        <end position="135"/>
    </location>
</feature>
<proteinExistence type="predicted"/>
<dbReference type="RefSeq" id="WP_075766734.1">
    <property type="nucleotide sequence ID" value="NZ_MJIL01000089.1"/>
</dbReference>
<reference evidence="2 3" key="1">
    <citation type="submission" date="2016-09" db="EMBL/GenBank/DDBJ databases">
        <title>Photobacterium proteolyticum sp. nov. a protease producing bacterium isolated from ocean sediments of Laizhou Bay.</title>
        <authorList>
            <person name="Li Y."/>
        </authorList>
    </citation>
    <scope>NUCLEOTIDE SEQUENCE [LARGE SCALE GENOMIC DNA]</scope>
    <source>
        <strain evidence="2 3">13-12</strain>
    </source>
</reference>
<dbReference type="InterPro" id="IPR053716">
    <property type="entry name" value="Flag_assembly_chemotaxis_eff"/>
</dbReference>
<evidence type="ECO:0000313" key="2">
    <source>
        <dbReference type="EMBL" id="OLQ73092.1"/>
    </source>
</evidence>
<keyword evidence="1" id="KW-0175">Coiled coil</keyword>
<dbReference type="EMBL" id="MJIL01000089">
    <property type="protein sequence ID" value="OLQ73092.1"/>
    <property type="molecule type" value="Genomic_DNA"/>
</dbReference>
<accession>A0A1Q9GFA9</accession>
<comment type="caution">
    <text evidence="2">The sequence shown here is derived from an EMBL/GenBank/DDBJ whole genome shotgun (WGS) entry which is preliminary data.</text>
</comment>
<dbReference type="Gene3D" id="1.10.287.1700">
    <property type="match status" value="1"/>
</dbReference>
<keyword evidence="3" id="KW-1185">Reference proteome</keyword>
<sequence length="156" mass="18182">MWQTLVDIKNRRKQAAKLLVSQATSQLTEAQANLAVLEQQKSQLQQSYQVLAVAPFSEQALMSQHALDNWRQQLAIEQQHINALTQQISEQQQQISRLQTQLDQRRADYQQAQFKLEKSKEIKQLYENADIAQQRQQEDNALDELTFRRRSAGFES</sequence>
<dbReference type="AlphaFoldDB" id="A0A1Q9GFA9"/>
<name>A0A1Q9GFA9_9GAMM</name>
<dbReference type="OrthoDB" id="5816102at2"/>
<gene>
    <name evidence="2" type="ORF">BIT28_12045</name>
</gene>
<protein>
    <submittedName>
        <fullName evidence="2">Uncharacterized protein</fullName>
    </submittedName>
</protein>
<dbReference type="Proteomes" id="UP000186905">
    <property type="component" value="Unassembled WGS sequence"/>
</dbReference>
<evidence type="ECO:0000256" key="1">
    <source>
        <dbReference type="SAM" id="Coils"/>
    </source>
</evidence>
<dbReference type="STRING" id="1903952.BIT28_12045"/>